<dbReference type="UniPathway" id="UPA00782"/>
<comment type="similarity">
    <text evidence="3">Belongs to the NifD/NifK/NifE/NifN family.</text>
</comment>
<dbReference type="InterPro" id="IPR050152">
    <property type="entry name" value="ChlB/BchB/BchZ"/>
</dbReference>
<dbReference type="EMBL" id="UOFZ01000034">
    <property type="protein sequence ID" value="VAX12363.1"/>
    <property type="molecule type" value="Genomic_DNA"/>
</dbReference>
<evidence type="ECO:0000256" key="4">
    <source>
        <dbReference type="ARBA" id="ARBA00013282"/>
    </source>
</evidence>
<dbReference type="InterPro" id="IPR005975">
    <property type="entry name" value="Nase_Mo-Fe_CF"/>
</dbReference>
<sequence length="463" mass="50378">MASISKRKKALSVNPLKSSQSTGAALAFLGFQKAIPMLHGSQGCTAFGKIFFVRHFREPIPLQTSAMEQVSTIMGADDNIIEGLKTICEKSAPELIGVPTTGLSETQGCDVPMAIHEFRQKYPQYAQIPVVAVSTPDYSGCMETGFAAATRALIETLVPDKAVFDCDTEKREARPQVNVIVGSFLTPGDIESLKDMIELFGLRPVVIPDLSDSLDGHLTEQDFSPLTIGGTAVAELAHLSDSIASIVIGASMYKSADVLHQKTGLPDYRFDHLMGLEATDNFIKMLSDISGKPVPHKLERQRAQLQDAMLDTHFMLGMAKVAIALDPDLLNGFSQLLAGMGAELVAAVAPTNAAILKQVKAIEVKLGDLEELEIRARNENAQILISNSHALESSRRLGLPLLRAGFPQYDQLGGYQRSWIAYQGSRQTLFELANMLLENPRGEVHPYHSIYSQKLTVSTEPCL</sequence>
<protein>
    <recommendedName>
        <fullName evidence="4">Nitrogenase iron-molybdenum cofactor biosynthesis protein NifN</fullName>
    </recommendedName>
</protein>
<dbReference type="NCBIfam" id="TIGR01285">
    <property type="entry name" value="nifN"/>
    <property type="match status" value="1"/>
</dbReference>
<evidence type="ECO:0000256" key="2">
    <source>
        <dbReference type="ARBA" id="ARBA00005155"/>
    </source>
</evidence>
<dbReference type="InterPro" id="IPR000510">
    <property type="entry name" value="Nase/OxRdtase_comp1"/>
</dbReference>
<dbReference type="GO" id="GO:0065003">
    <property type="term" value="P:protein-containing complex assembly"/>
    <property type="evidence" value="ECO:0007669"/>
    <property type="project" value="InterPro"/>
</dbReference>
<dbReference type="Gene3D" id="3.40.50.1980">
    <property type="entry name" value="Nitrogenase molybdenum iron protein domain"/>
    <property type="match status" value="3"/>
</dbReference>
<gene>
    <name evidence="7" type="ORF">MNBD_GAMMA24-1229</name>
</gene>
<evidence type="ECO:0000313" key="7">
    <source>
        <dbReference type="EMBL" id="VAX12363.1"/>
    </source>
</evidence>
<comment type="pathway">
    <text evidence="2">Cofactor biosynthesis; Fe-Mo cofactor biosynthesis.</text>
</comment>
<accession>A0A3B1BJP5</accession>
<feature type="domain" description="Nitrogenase/oxidoreductase component 1" evidence="6">
    <location>
        <begin position="20"/>
        <end position="436"/>
    </location>
</feature>
<dbReference type="PANTHER" id="PTHR33712">
    <property type="entry name" value="LIGHT-INDEPENDENT PROTOCHLOROPHYLLIDE REDUCTASE SUBUNIT B"/>
    <property type="match status" value="1"/>
</dbReference>
<dbReference type="PANTHER" id="PTHR33712:SF7">
    <property type="entry name" value="LIGHT-INDEPENDENT PROTOCHLOROPHYLLIDE REDUCTASE SUBUNIT B"/>
    <property type="match status" value="1"/>
</dbReference>
<dbReference type="PROSITE" id="PS00699">
    <property type="entry name" value="NITROGENASE_1_1"/>
    <property type="match status" value="1"/>
</dbReference>
<evidence type="ECO:0000256" key="5">
    <source>
        <dbReference type="ARBA" id="ARBA00023231"/>
    </source>
</evidence>
<dbReference type="SUPFAM" id="SSF53807">
    <property type="entry name" value="Helical backbone' metal receptor"/>
    <property type="match status" value="1"/>
</dbReference>
<evidence type="ECO:0000259" key="6">
    <source>
        <dbReference type="Pfam" id="PF00148"/>
    </source>
</evidence>
<comment type="function">
    <text evidence="1">This protein may play a role in the biosynthesis of the prosthetic group of nitrogenase (FeMo cofactor).</text>
</comment>
<name>A0A3B1BJP5_9ZZZZ</name>
<dbReference type="Pfam" id="PF00148">
    <property type="entry name" value="Oxidored_nitro"/>
    <property type="match status" value="1"/>
</dbReference>
<dbReference type="CDD" id="cd01966">
    <property type="entry name" value="Nitrogenase_NifN_1"/>
    <property type="match status" value="1"/>
</dbReference>
<keyword evidence="5" id="KW-0535">Nitrogen fixation</keyword>
<dbReference type="AlphaFoldDB" id="A0A3B1BJP5"/>
<proteinExistence type="inferred from homology"/>
<dbReference type="InterPro" id="IPR000318">
    <property type="entry name" value="Nase_comp1_CS"/>
</dbReference>
<organism evidence="7">
    <name type="scientific">hydrothermal vent metagenome</name>
    <dbReference type="NCBI Taxonomy" id="652676"/>
    <lineage>
        <taxon>unclassified sequences</taxon>
        <taxon>metagenomes</taxon>
        <taxon>ecological metagenomes</taxon>
    </lineage>
</organism>
<dbReference type="GO" id="GO:0016163">
    <property type="term" value="F:nitrogenase activity"/>
    <property type="evidence" value="ECO:0007669"/>
    <property type="project" value="InterPro"/>
</dbReference>
<dbReference type="Gene3D" id="6.10.250.1090">
    <property type="match status" value="1"/>
</dbReference>
<evidence type="ECO:0000256" key="3">
    <source>
        <dbReference type="ARBA" id="ARBA00011002"/>
    </source>
</evidence>
<evidence type="ECO:0000256" key="1">
    <source>
        <dbReference type="ARBA" id="ARBA00003171"/>
    </source>
</evidence>
<reference evidence="7" key="1">
    <citation type="submission" date="2018-06" db="EMBL/GenBank/DDBJ databases">
        <authorList>
            <person name="Zhirakovskaya E."/>
        </authorList>
    </citation>
    <scope>NUCLEOTIDE SEQUENCE</scope>
</reference>